<keyword evidence="8" id="KW-0863">Zinc-finger</keyword>
<keyword evidence="13" id="KW-0472">Membrane</keyword>
<dbReference type="GO" id="GO:0005778">
    <property type="term" value="C:peroxisomal membrane"/>
    <property type="evidence" value="ECO:0007669"/>
    <property type="project" value="UniProtKB-SubCell"/>
</dbReference>
<dbReference type="Proteomes" id="UP000626092">
    <property type="component" value="Unassembled WGS sequence"/>
</dbReference>
<evidence type="ECO:0000313" key="16">
    <source>
        <dbReference type="Proteomes" id="UP000626092"/>
    </source>
</evidence>
<evidence type="ECO:0000256" key="1">
    <source>
        <dbReference type="ARBA" id="ARBA00004585"/>
    </source>
</evidence>
<dbReference type="PANTHER" id="PTHR48178">
    <property type="entry name" value="PEROXISOME BIOGENESIS FACTOR 2"/>
    <property type="match status" value="1"/>
</dbReference>
<evidence type="ECO:0000256" key="12">
    <source>
        <dbReference type="ARBA" id="ARBA00022989"/>
    </source>
</evidence>
<organism evidence="15 16">
    <name type="scientific">Rhododendron simsii</name>
    <name type="common">Sims's rhododendron</name>
    <dbReference type="NCBI Taxonomy" id="118357"/>
    <lineage>
        <taxon>Eukaryota</taxon>
        <taxon>Viridiplantae</taxon>
        <taxon>Streptophyta</taxon>
        <taxon>Embryophyta</taxon>
        <taxon>Tracheophyta</taxon>
        <taxon>Spermatophyta</taxon>
        <taxon>Magnoliopsida</taxon>
        <taxon>eudicotyledons</taxon>
        <taxon>Gunneridae</taxon>
        <taxon>Pentapetalae</taxon>
        <taxon>asterids</taxon>
        <taxon>Ericales</taxon>
        <taxon>Ericaceae</taxon>
        <taxon>Ericoideae</taxon>
        <taxon>Rhodoreae</taxon>
        <taxon>Rhododendron</taxon>
    </lineage>
</organism>
<evidence type="ECO:0000256" key="13">
    <source>
        <dbReference type="ARBA" id="ARBA00023136"/>
    </source>
</evidence>
<dbReference type="GO" id="GO:0008270">
    <property type="term" value="F:zinc ion binding"/>
    <property type="evidence" value="ECO:0007669"/>
    <property type="project" value="UniProtKB-KW"/>
</dbReference>
<dbReference type="AlphaFoldDB" id="A0A834H753"/>
<gene>
    <name evidence="15" type="ORF">RHSIM_Rhsim03G0241200</name>
</gene>
<evidence type="ECO:0000256" key="6">
    <source>
        <dbReference type="ARBA" id="ARBA00022692"/>
    </source>
</evidence>
<comment type="subcellular location">
    <subcellularLocation>
        <location evidence="1">Peroxisome membrane</location>
        <topology evidence="1">Multi-pass membrane protein</topology>
    </subcellularLocation>
</comment>
<evidence type="ECO:0000256" key="5">
    <source>
        <dbReference type="ARBA" id="ARBA00022679"/>
    </source>
</evidence>
<comment type="pathway">
    <text evidence="2">Protein modification; protein ubiquitination.</text>
</comment>
<keyword evidence="16" id="KW-1185">Reference proteome</keyword>
<reference evidence="15" key="1">
    <citation type="submission" date="2019-11" db="EMBL/GenBank/DDBJ databases">
        <authorList>
            <person name="Liu Y."/>
            <person name="Hou J."/>
            <person name="Li T.-Q."/>
            <person name="Guan C.-H."/>
            <person name="Wu X."/>
            <person name="Wu H.-Z."/>
            <person name="Ling F."/>
            <person name="Zhang R."/>
            <person name="Shi X.-G."/>
            <person name="Ren J.-P."/>
            <person name="Chen E.-F."/>
            <person name="Sun J.-M."/>
        </authorList>
    </citation>
    <scope>NUCLEOTIDE SEQUENCE</scope>
    <source>
        <strain evidence="15">Adult_tree_wgs_1</strain>
        <tissue evidence="15">Leaves</tissue>
    </source>
</reference>
<evidence type="ECO:0000256" key="3">
    <source>
        <dbReference type="ARBA" id="ARBA00008704"/>
    </source>
</evidence>
<evidence type="ECO:0000256" key="10">
    <source>
        <dbReference type="ARBA" id="ARBA00022833"/>
    </source>
</evidence>
<evidence type="ECO:0000256" key="14">
    <source>
        <dbReference type="ARBA" id="ARBA00023140"/>
    </source>
</evidence>
<evidence type="ECO:0000256" key="7">
    <source>
        <dbReference type="ARBA" id="ARBA00022723"/>
    </source>
</evidence>
<keyword evidence="10" id="KW-0862">Zinc</keyword>
<protein>
    <submittedName>
        <fullName evidence="15">Uncharacterized protein</fullName>
    </submittedName>
</protein>
<accession>A0A834H753</accession>
<evidence type="ECO:0000256" key="4">
    <source>
        <dbReference type="ARBA" id="ARBA00022448"/>
    </source>
</evidence>
<keyword evidence="12" id="KW-1133">Transmembrane helix</keyword>
<comment type="similarity">
    <text evidence="3">Belongs to the pex2/pex10/pex12 family.</text>
</comment>
<keyword evidence="9" id="KW-0833">Ubl conjugation pathway</keyword>
<dbReference type="GO" id="GO:0016558">
    <property type="term" value="P:protein import into peroxisome matrix"/>
    <property type="evidence" value="ECO:0007669"/>
    <property type="project" value="InterPro"/>
</dbReference>
<keyword evidence="5" id="KW-0808">Transferase</keyword>
<keyword evidence="14" id="KW-0576">Peroxisome</keyword>
<keyword evidence="4" id="KW-0813">Transport</keyword>
<keyword evidence="7" id="KW-0479">Metal-binding</keyword>
<evidence type="ECO:0000256" key="9">
    <source>
        <dbReference type="ARBA" id="ARBA00022786"/>
    </source>
</evidence>
<name>A0A834H753_RHOSS</name>
<comment type="caution">
    <text evidence="15">The sequence shown here is derived from an EMBL/GenBank/DDBJ whole genome shotgun (WGS) entry which is preliminary data.</text>
</comment>
<evidence type="ECO:0000313" key="15">
    <source>
        <dbReference type="EMBL" id="KAF7147573.1"/>
    </source>
</evidence>
<sequence length="226" mass="24965">MDLGFLSAKSFTGEIVSSPCRAALSSLSAYSAPLEVALPKWIAPSQAALPQQVAPSQVALPNQDDSELQVTEAGSALASNVDELLHEISEKIHYEKVMNNKVLPEIKAAEAQYEELKNLRTFLPLSYFKKNLLFRTGLEGPGLTVGQKLWYCVATVGGQCIWARLQSFSAFRRLGDSEQWFGYFVHYTSVGHGLVAPEIVLEYKMNKRSDPHCRGQILVGLYRSVA</sequence>
<evidence type="ECO:0000256" key="11">
    <source>
        <dbReference type="ARBA" id="ARBA00022927"/>
    </source>
</evidence>
<keyword evidence="11" id="KW-0653">Protein transport</keyword>
<evidence type="ECO:0000256" key="2">
    <source>
        <dbReference type="ARBA" id="ARBA00004906"/>
    </source>
</evidence>
<dbReference type="GO" id="GO:0016740">
    <property type="term" value="F:transferase activity"/>
    <property type="evidence" value="ECO:0007669"/>
    <property type="project" value="UniProtKB-KW"/>
</dbReference>
<dbReference type="OrthoDB" id="1934814at2759"/>
<dbReference type="EMBL" id="WJXA01000003">
    <property type="protein sequence ID" value="KAF7147573.1"/>
    <property type="molecule type" value="Genomic_DNA"/>
</dbReference>
<dbReference type="PANTHER" id="PTHR48178:SF1">
    <property type="entry name" value="PEROXISOME BIOGENESIS FACTOR 2"/>
    <property type="match status" value="1"/>
</dbReference>
<keyword evidence="6" id="KW-0812">Transmembrane</keyword>
<dbReference type="InterPro" id="IPR025654">
    <property type="entry name" value="PEX2/10"/>
</dbReference>
<proteinExistence type="inferred from homology"/>
<evidence type="ECO:0000256" key="8">
    <source>
        <dbReference type="ARBA" id="ARBA00022771"/>
    </source>
</evidence>